<name>A0ACC2YUA4_9PEZI</name>
<keyword evidence="2" id="KW-1185">Reference proteome</keyword>
<evidence type="ECO:0000313" key="2">
    <source>
        <dbReference type="Proteomes" id="UP001172680"/>
    </source>
</evidence>
<proteinExistence type="predicted"/>
<dbReference type="EMBL" id="JAPDRP010000020">
    <property type="protein sequence ID" value="KAJ9638895.1"/>
    <property type="molecule type" value="Genomic_DNA"/>
</dbReference>
<sequence length="1816" mass="203340">MPALQLAAIAALAVAPDDSLYCVGNEEGVVNLVEARTGKAIELAKFSNFLNVSHLAWDENAKHILAADLGGDIIIKRLVLPAHGGFEGGIEANSLPSPQIDLEGCGIHQMLFGYDSKLLLIVSEDRGQIWAVDDGIVRASTTLEHGTARRWLKHPTRQHLFLGFGINDVKVFQWQNFAERPCIRFREGRPRLDSQSSVHANNGYALDLVQMSLNSNSGRELASLVSKAMLTQDGRHLLVQIKDGSAQGRITKRTLIFDSSAFEIGDGKNSIEPLTYSYIPPDIVARVELPLGILAGSRLAFLDQDLWVCTFRLGSVCNNEGHEGLKRHYFIPRDWWEKVAELVGRDLVDHGKQWFKIRKKKSEGEKHEPGPENKGDRPGRSLRERFRLRNPLARLRIIFHPETLLVLWMHSSFYTVDYSLVAALPDIYKYIYRFNKLEIGLSYLLRGAGVIIGGYCNGKLMDYNYRVTARKIGWTVDAVSGDDLNHFPIERARSREIYITGVKGWTGYFSSALGILFYILLNWSYTVAVFTDPGSPLSSKQGYSHLPTDEPRAYTSFTVKSSGDIRFCKKCQTKKPDRAHHCSSCKRCVLKMDHHCPWLATCVGLRNYKPFLLFLIYVSLFCWVCFAASASWVWTEMVSDAHFDDTLMPVNYILLAVISGIIGLVITGFTAWHIMMTCKGRTTIESLEKHATFPPCAKRCSSPSPSPTPAAATPTAAANAAGASQTASTPSASSSARSTPTPSPAHPLPLPLTLPPTSSSDASSSPAHHSLRTSYAQLERRRERDRYAEYLEEQDSDALPNAFDLGWKRNLLHVLGPVPALWFLPICNTTGDGWQWEASREWAAAREEIRRRREAEMRGQEERERAAGWGEAQPANSNAGYGHGYGYIPPRQPPVWRQEGLNWDDREDGGGERRFLTTTNGVTAVPVSGRRSPGKADSILGRSPGQFVDGSLGPTRPEGTLMQALDWRKQTQEDDDGYEDSSDEERADARTPLRGGNGKEGTENWNDVPEDFCRREPGEGHRRRGGGDYSASAEEEFTEVTAKAVHKVADFLHMSKLTSPRGTKRPANASPESEDSAPPPHKRIEKAKNGVRNSLSTFGSKTRHREPAVELPADNATTAEHIKPTTTRDEDRIHAETTVSAGERSRPDDAIKVLHDSPAATPDGVTVRAVGLSEDEVRLVIPPRSSSKVALQNTEPECAYSEHADGIFDHQLINGHEEKVAHDATPHTLREGSPAGMDAIGVKKLEEHIKGHKAKPSEDSGYQSTRKVTPPQEENEAMKIVEENAEEQEELASSSGSGKQSVATPPSTPTPPSPALSFGKLDSKKHRPLCVSREGPPKDPLARQEGILGWERDPFGTWLPQWEMEPDLGLIKETVSPYGCLCGFSSEDITVQFLTEGLWNKVYTVSCPDHAAGTVQQCILRLALPVDPWHKVQSEVATMEYVRMQTSVPVPKVYAFDSSANNKLRLEWILMEKIQGKPYKEVEDVLDFDTREQLHKTAADWVDQLSKLRFDKIGSLYCRWDQPSYDLTAFILGPVVHAEFYPDFRLQYGVFRGPFRSLADFYRSIIRVYELEAQDQRQKDRALYWETHTEGEEGRTESKQDKAVNGERQLERCNGISSNETDGDVGDLCMQDGEEVDQPMESLYSVEDLERIPKYLGRLRETIPLLDSDELLGPARTFLNHWDLSKENIMVDDAGKPIALLDWEQITASSVAMATAFPRLVETNGFTEPPAWPADKPKDEDQLWQEKLWDQVLLKRVFEARLRELSSPVLRAVDECDDDLDSLWRHVTDMDYHKFPNWTERIHEEKRWRLEGVQEA</sequence>
<protein>
    <submittedName>
        <fullName evidence="1">Uncharacterized protein</fullName>
    </submittedName>
</protein>
<comment type="caution">
    <text evidence="1">The sequence shown here is derived from an EMBL/GenBank/DDBJ whole genome shotgun (WGS) entry which is preliminary data.</text>
</comment>
<reference evidence="1" key="1">
    <citation type="submission" date="2022-10" db="EMBL/GenBank/DDBJ databases">
        <title>Culturing micro-colonial fungi from biological soil crusts in the Mojave desert and describing Neophaeococcomyces mojavensis, and introducing the new genera and species Taxawa tesnikishii.</title>
        <authorList>
            <person name="Kurbessoian T."/>
            <person name="Stajich J.E."/>
        </authorList>
    </citation>
    <scope>NUCLEOTIDE SEQUENCE</scope>
    <source>
        <strain evidence="1">JES_115</strain>
    </source>
</reference>
<organism evidence="1 2">
    <name type="scientific">Coniosporium tulheliwenetii</name>
    <dbReference type="NCBI Taxonomy" id="3383036"/>
    <lineage>
        <taxon>Eukaryota</taxon>
        <taxon>Fungi</taxon>
        <taxon>Dikarya</taxon>
        <taxon>Ascomycota</taxon>
        <taxon>Pezizomycotina</taxon>
        <taxon>Dothideomycetes</taxon>
        <taxon>Dothideomycetes incertae sedis</taxon>
        <taxon>Coniosporium</taxon>
    </lineage>
</organism>
<gene>
    <name evidence="1" type="ORF">H2199_006755</name>
</gene>
<dbReference type="Proteomes" id="UP001172680">
    <property type="component" value="Unassembled WGS sequence"/>
</dbReference>
<evidence type="ECO:0000313" key="1">
    <source>
        <dbReference type="EMBL" id="KAJ9638895.1"/>
    </source>
</evidence>
<accession>A0ACC2YUA4</accession>